<feature type="compositionally biased region" description="Basic and acidic residues" evidence="1">
    <location>
        <begin position="10"/>
        <end position="24"/>
    </location>
</feature>
<organism evidence="2 3">
    <name type="scientific">Strigamia maritima</name>
    <name type="common">European centipede</name>
    <name type="synonym">Geophilus maritimus</name>
    <dbReference type="NCBI Taxonomy" id="126957"/>
    <lineage>
        <taxon>Eukaryota</taxon>
        <taxon>Metazoa</taxon>
        <taxon>Ecdysozoa</taxon>
        <taxon>Arthropoda</taxon>
        <taxon>Myriapoda</taxon>
        <taxon>Chilopoda</taxon>
        <taxon>Pleurostigmophora</taxon>
        <taxon>Geophilomorpha</taxon>
        <taxon>Linotaeniidae</taxon>
        <taxon>Strigamia</taxon>
    </lineage>
</organism>
<accession>T1JCT9</accession>
<dbReference type="InterPro" id="IPR051147">
    <property type="entry name" value="CFAP_domain-containing"/>
</dbReference>
<dbReference type="PhylomeDB" id="T1JCT9"/>
<feature type="region of interest" description="Disordered" evidence="1">
    <location>
        <begin position="1"/>
        <end position="34"/>
    </location>
</feature>
<protein>
    <submittedName>
        <fullName evidence="2">Uncharacterized protein</fullName>
    </submittedName>
</protein>
<proteinExistence type="predicted"/>
<evidence type="ECO:0000313" key="3">
    <source>
        <dbReference type="Proteomes" id="UP000014500"/>
    </source>
</evidence>
<evidence type="ECO:0000313" key="2">
    <source>
        <dbReference type="EnsemblMetazoa" id="SMAR011609-PA"/>
    </source>
</evidence>
<dbReference type="EnsemblMetazoa" id="SMAR011609-RA">
    <property type="protein sequence ID" value="SMAR011609-PA"/>
    <property type="gene ID" value="SMAR011609"/>
</dbReference>
<evidence type="ECO:0000256" key="1">
    <source>
        <dbReference type="SAM" id="MobiDB-lite"/>
    </source>
</evidence>
<sequence>MKKIKRRMSKRVDLKDVADTEHSSDSGSIGMGMPQMDLLSPTYAFSEDDDDKIDIYFTKPQQLLDIFAGMEEKSLLMIQKSQDNEEALEELQTVFAISKRKMGKEIGVLKKQTQMLEKLVSREEERAKDFTLMVKVDLKDVADTEHSSDSGSIGMGMPQMDLLSPTYAFSEDDDDKVQNRCIQS</sequence>
<dbReference type="EMBL" id="JH432079">
    <property type="status" value="NOT_ANNOTATED_CDS"/>
    <property type="molecule type" value="Genomic_DNA"/>
</dbReference>
<keyword evidence="3" id="KW-1185">Reference proteome</keyword>
<dbReference type="PANTHER" id="PTHR21683">
    <property type="entry name" value="COILED-COIL DOMAIN-CONTAINING PROTEIN 42 LIKE-2-LIKE-RELATED"/>
    <property type="match status" value="1"/>
</dbReference>
<dbReference type="AlphaFoldDB" id="T1JCT9"/>
<name>T1JCT9_STRMM</name>
<dbReference type="HOGENOM" id="CLU_1470010_0_0_1"/>
<reference evidence="2" key="2">
    <citation type="submission" date="2015-02" db="UniProtKB">
        <authorList>
            <consortium name="EnsemblMetazoa"/>
        </authorList>
    </citation>
    <scope>IDENTIFICATION</scope>
</reference>
<dbReference type="PANTHER" id="PTHR21683:SF3">
    <property type="entry name" value="CILIA AND FLAGELLA ASSOCIATED PROTEIN 100"/>
    <property type="match status" value="1"/>
</dbReference>
<reference evidence="3" key="1">
    <citation type="submission" date="2011-05" db="EMBL/GenBank/DDBJ databases">
        <authorList>
            <person name="Richards S.R."/>
            <person name="Qu J."/>
            <person name="Jiang H."/>
            <person name="Jhangiani S.N."/>
            <person name="Agravi P."/>
            <person name="Goodspeed R."/>
            <person name="Gross S."/>
            <person name="Mandapat C."/>
            <person name="Jackson L."/>
            <person name="Mathew T."/>
            <person name="Pu L."/>
            <person name="Thornton R."/>
            <person name="Saada N."/>
            <person name="Wilczek-Boney K.B."/>
            <person name="Lee S."/>
            <person name="Kovar C."/>
            <person name="Wu Y."/>
            <person name="Scherer S.E."/>
            <person name="Worley K.C."/>
            <person name="Muzny D.M."/>
            <person name="Gibbs R."/>
        </authorList>
    </citation>
    <scope>NUCLEOTIDE SEQUENCE</scope>
    <source>
        <strain evidence="3">Brora</strain>
    </source>
</reference>
<dbReference type="Proteomes" id="UP000014500">
    <property type="component" value="Unassembled WGS sequence"/>
</dbReference>